<proteinExistence type="inferred from homology"/>
<dbReference type="EC" id="4.1.1.86" evidence="8"/>
<dbReference type="Gene3D" id="3.40.640.10">
    <property type="entry name" value="Type I PLP-dependent aspartate aminotransferase-like (Major domain)"/>
    <property type="match status" value="1"/>
</dbReference>
<dbReference type="Gene3D" id="3.90.1150.170">
    <property type="match status" value="1"/>
</dbReference>
<dbReference type="Gene3D" id="3.90.1150.10">
    <property type="entry name" value="Aspartate Aminotransferase, domain 1"/>
    <property type="match status" value="1"/>
</dbReference>
<feature type="modified residue" description="N6-(pyridoxal phosphate)lysine" evidence="6">
    <location>
        <position position="299"/>
    </location>
</feature>
<keyword evidence="5 7" id="KW-0456">Lyase</keyword>
<dbReference type="AlphaFoldDB" id="A0A2S9YBE5"/>
<evidence type="ECO:0000256" key="4">
    <source>
        <dbReference type="ARBA" id="ARBA00022898"/>
    </source>
</evidence>
<dbReference type="OrthoDB" id="9803665at2"/>
<evidence type="ECO:0000313" key="8">
    <source>
        <dbReference type="EMBL" id="PRQ02448.1"/>
    </source>
</evidence>
<evidence type="ECO:0000256" key="3">
    <source>
        <dbReference type="ARBA" id="ARBA00022793"/>
    </source>
</evidence>
<dbReference type="InterPro" id="IPR002129">
    <property type="entry name" value="PyrdxlP-dep_de-COase"/>
</dbReference>
<dbReference type="SUPFAM" id="SSF53383">
    <property type="entry name" value="PLP-dependent transferases"/>
    <property type="match status" value="1"/>
</dbReference>
<dbReference type="PANTHER" id="PTHR11999:SF70">
    <property type="entry name" value="MIP05841P"/>
    <property type="match status" value="1"/>
</dbReference>
<dbReference type="RefSeq" id="WP_106391688.1">
    <property type="nucleotide sequence ID" value="NZ_PVNK01000118.1"/>
</dbReference>
<sequence length="489" mass="51098">MASPLDCNGNSAPLEPSAAQMQAIAAQISEVVIAHILSLGQQPASDTQGSAAPSLAEPLPRAGQPLDELLSLVMDELTPRSVNTASPGYLGYIPGGGLFLSAAAEFLAAAINRHVGVEHMAPGLVALEETAVQWLCEIVGYGPGAAGVLTTGGSLASLTALVAARDHTVADQISRGVVYASDQAHHSAAKAARMAGFSRANIRVVATDAAGRMDLHAAASMIAEDRRAGLIPAVLVASAGTTNTGAIDDLGGAAALAQDHQMWLHVDAAYGGFFMLTARGRERLAGLASAHSITLDPHKGLGLPYGNGALVVADRSWLLDAFSASADYLHEHESSSVNFCDLSPELSRNFRGLGLWLPLKALGSQPFAAHLDEKLDLADQAARALALLPGIEIVTPHQLSIVTFQLQLPRPAADRGNDSADSEVGLAQDELNTRLLAAINSRGRVYLSGTRFRGRFVLRLAVLSFRTHADRLAQALEDIEAAITEVSPR</sequence>
<dbReference type="GO" id="GO:0033983">
    <property type="term" value="F:diaminobutyrate decarboxylase activity"/>
    <property type="evidence" value="ECO:0007669"/>
    <property type="project" value="UniProtKB-EC"/>
</dbReference>
<evidence type="ECO:0000256" key="7">
    <source>
        <dbReference type="RuleBase" id="RU000382"/>
    </source>
</evidence>
<dbReference type="EMBL" id="PVNK01000118">
    <property type="protein sequence ID" value="PRQ02448.1"/>
    <property type="molecule type" value="Genomic_DNA"/>
</dbReference>
<dbReference type="InterPro" id="IPR010977">
    <property type="entry name" value="Aromatic_deC"/>
</dbReference>
<accession>A0A2S9YBE5</accession>
<dbReference type="Pfam" id="PF00282">
    <property type="entry name" value="Pyridoxal_deC"/>
    <property type="match status" value="1"/>
</dbReference>
<keyword evidence="9" id="KW-1185">Reference proteome</keyword>
<dbReference type="InterPro" id="IPR015422">
    <property type="entry name" value="PyrdxlP-dep_Trfase_small"/>
</dbReference>
<dbReference type="GO" id="GO:0019752">
    <property type="term" value="P:carboxylic acid metabolic process"/>
    <property type="evidence" value="ECO:0007669"/>
    <property type="project" value="InterPro"/>
</dbReference>
<reference evidence="8 9" key="1">
    <citation type="submission" date="2018-03" db="EMBL/GenBank/DDBJ databases">
        <title>Draft Genome Sequences of the Obligatory Marine Myxobacteria Enhygromyxa salina SWB005.</title>
        <authorList>
            <person name="Poehlein A."/>
            <person name="Moghaddam J.A."/>
            <person name="Harms H."/>
            <person name="Alanjari M."/>
            <person name="Koenig G.M."/>
            <person name="Daniel R."/>
            <person name="Schaeberle T.F."/>
        </authorList>
    </citation>
    <scope>NUCLEOTIDE SEQUENCE [LARGE SCALE GENOMIC DNA]</scope>
    <source>
        <strain evidence="8 9">SWB005</strain>
    </source>
</reference>
<dbReference type="InterPro" id="IPR015424">
    <property type="entry name" value="PyrdxlP-dep_Trfase"/>
</dbReference>
<evidence type="ECO:0000256" key="1">
    <source>
        <dbReference type="ARBA" id="ARBA00001933"/>
    </source>
</evidence>
<dbReference type="Proteomes" id="UP000237968">
    <property type="component" value="Unassembled WGS sequence"/>
</dbReference>
<keyword evidence="4 6" id="KW-0663">Pyridoxal phosphate</keyword>
<comment type="caution">
    <text evidence="8">The sequence shown here is derived from an EMBL/GenBank/DDBJ whole genome shotgun (WGS) entry which is preliminary data.</text>
</comment>
<name>A0A2S9YBE5_9BACT</name>
<gene>
    <name evidence="8" type="primary">ddc_1</name>
    <name evidence="8" type="ORF">ENSA5_22660</name>
</gene>
<evidence type="ECO:0000313" key="9">
    <source>
        <dbReference type="Proteomes" id="UP000237968"/>
    </source>
</evidence>
<evidence type="ECO:0000256" key="2">
    <source>
        <dbReference type="ARBA" id="ARBA00009533"/>
    </source>
</evidence>
<dbReference type="PANTHER" id="PTHR11999">
    <property type="entry name" value="GROUP II PYRIDOXAL-5-PHOSPHATE DECARBOXYLASE"/>
    <property type="match status" value="1"/>
</dbReference>
<dbReference type="GO" id="GO:0006520">
    <property type="term" value="P:amino acid metabolic process"/>
    <property type="evidence" value="ECO:0007669"/>
    <property type="project" value="InterPro"/>
</dbReference>
<organism evidence="8 9">
    <name type="scientific">Enhygromyxa salina</name>
    <dbReference type="NCBI Taxonomy" id="215803"/>
    <lineage>
        <taxon>Bacteria</taxon>
        <taxon>Pseudomonadati</taxon>
        <taxon>Myxococcota</taxon>
        <taxon>Polyangia</taxon>
        <taxon>Nannocystales</taxon>
        <taxon>Nannocystaceae</taxon>
        <taxon>Enhygromyxa</taxon>
    </lineage>
</organism>
<comment type="similarity">
    <text evidence="2 7">Belongs to the group II decarboxylase family.</text>
</comment>
<comment type="cofactor">
    <cofactor evidence="1 6 7">
        <name>pyridoxal 5'-phosphate</name>
        <dbReference type="ChEBI" id="CHEBI:597326"/>
    </cofactor>
</comment>
<evidence type="ECO:0000256" key="6">
    <source>
        <dbReference type="PIRSR" id="PIRSR602129-50"/>
    </source>
</evidence>
<dbReference type="InterPro" id="IPR015421">
    <property type="entry name" value="PyrdxlP-dep_Trfase_major"/>
</dbReference>
<dbReference type="GO" id="GO:0030170">
    <property type="term" value="F:pyridoxal phosphate binding"/>
    <property type="evidence" value="ECO:0007669"/>
    <property type="project" value="InterPro"/>
</dbReference>
<evidence type="ECO:0000256" key="5">
    <source>
        <dbReference type="ARBA" id="ARBA00023239"/>
    </source>
</evidence>
<keyword evidence="3" id="KW-0210">Decarboxylase</keyword>
<dbReference type="PRINTS" id="PR00800">
    <property type="entry name" value="YHDCRBOXLASE"/>
</dbReference>
<protein>
    <submittedName>
        <fullName evidence="8">L-2,4-diaminobutyrate decarboxylase</fullName>
        <ecNumber evidence="8">4.1.1.86</ecNumber>
    </submittedName>
</protein>